<dbReference type="Proteomes" id="UP001057402">
    <property type="component" value="Chromosome 3"/>
</dbReference>
<proteinExistence type="predicted"/>
<comment type="caution">
    <text evidence="1">The sequence shown here is derived from an EMBL/GenBank/DDBJ whole genome shotgun (WGS) entry which is preliminary data.</text>
</comment>
<evidence type="ECO:0000313" key="1">
    <source>
        <dbReference type="EMBL" id="KAI4383278.1"/>
    </source>
</evidence>
<sequence>MDDFAPPPLARNMAPSQFSSPVTNSLHSPSPEHSDTLSQDLDSDAPLPEEESLTPVTSTPTKPKPKDGNTTGSLSHAPAPSDKKKNNEGIKIVLTAVASAAVTSLVLALLFAVCNKPKKKRDDPRKMQKDDRPLLNLTSDFSAGK</sequence>
<name>A0ACB9RW81_9MYRT</name>
<reference evidence="2" key="1">
    <citation type="journal article" date="2023" name="Front. Plant Sci.">
        <title>Chromosomal-level genome assembly of Melastoma candidum provides insights into trichome evolution.</title>
        <authorList>
            <person name="Zhong Y."/>
            <person name="Wu W."/>
            <person name="Sun C."/>
            <person name="Zou P."/>
            <person name="Liu Y."/>
            <person name="Dai S."/>
            <person name="Zhou R."/>
        </authorList>
    </citation>
    <scope>NUCLEOTIDE SEQUENCE [LARGE SCALE GENOMIC DNA]</scope>
</reference>
<accession>A0ACB9RW81</accession>
<gene>
    <name evidence="1" type="ORF">MLD38_009136</name>
</gene>
<keyword evidence="2" id="KW-1185">Reference proteome</keyword>
<evidence type="ECO:0000313" key="2">
    <source>
        <dbReference type="Proteomes" id="UP001057402"/>
    </source>
</evidence>
<dbReference type="EMBL" id="CM042882">
    <property type="protein sequence ID" value="KAI4383278.1"/>
    <property type="molecule type" value="Genomic_DNA"/>
</dbReference>
<protein>
    <submittedName>
        <fullName evidence="1">Uncharacterized protein</fullName>
    </submittedName>
</protein>
<organism evidence="1 2">
    <name type="scientific">Melastoma candidum</name>
    <dbReference type="NCBI Taxonomy" id="119954"/>
    <lineage>
        <taxon>Eukaryota</taxon>
        <taxon>Viridiplantae</taxon>
        <taxon>Streptophyta</taxon>
        <taxon>Embryophyta</taxon>
        <taxon>Tracheophyta</taxon>
        <taxon>Spermatophyta</taxon>
        <taxon>Magnoliopsida</taxon>
        <taxon>eudicotyledons</taxon>
        <taxon>Gunneridae</taxon>
        <taxon>Pentapetalae</taxon>
        <taxon>rosids</taxon>
        <taxon>malvids</taxon>
        <taxon>Myrtales</taxon>
        <taxon>Melastomataceae</taxon>
        <taxon>Melastomatoideae</taxon>
        <taxon>Melastomateae</taxon>
        <taxon>Melastoma</taxon>
    </lineage>
</organism>